<dbReference type="Gene3D" id="3.30.980.20">
    <property type="entry name" value="Putative mannosyl-3-phosphoglycerate phosphatase, domain 2"/>
    <property type="match status" value="1"/>
</dbReference>
<evidence type="ECO:0000313" key="4">
    <source>
        <dbReference type="EMBL" id="BBJ04593.1"/>
    </source>
</evidence>
<dbReference type="GO" id="GO:0000287">
    <property type="term" value="F:magnesium ion binding"/>
    <property type="evidence" value="ECO:0007669"/>
    <property type="project" value="TreeGrafter"/>
</dbReference>
<keyword evidence="3" id="KW-0460">Magnesium</keyword>
<dbReference type="AlphaFoldDB" id="A0A455WEB5"/>
<protein>
    <submittedName>
        <fullName evidence="4">Mannosyl-3-phosphoglycerate phosphatase</fullName>
    </submittedName>
</protein>
<dbReference type="Pfam" id="PF08282">
    <property type="entry name" value="Hydrolase_3"/>
    <property type="match status" value="1"/>
</dbReference>
<dbReference type="GO" id="GO:0050531">
    <property type="term" value="F:mannosyl-3-phosphoglycerate phosphatase activity"/>
    <property type="evidence" value="ECO:0007669"/>
    <property type="project" value="InterPro"/>
</dbReference>
<dbReference type="PANTHER" id="PTHR10000:SF8">
    <property type="entry name" value="HAD SUPERFAMILY HYDROLASE-LIKE, TYPE 3"/>
    <property type="match status" value="1"/>
</dbReference>
<evidence type="ECO:0000256" key="3">
    <source>
        <dbReference type="ARBA" id="ARBA00022842"/>
    </source>
</evidence>
<dbReference type="SFLD" id="SFLDG01140">
    <property type="entry name" value="C2.B:_Phosphomannomutase_and_P"/>
    <property type="match status" value="1"/>
</dbReference>
<dbReference type="EMBL" id="AP019537">
    <property type="protein sequence ID" value="BBJ04593.1"/>
    <property type="molecule type" value="Genomic_DNA"/>
</dbReference>
<sequence length="281" mass="30739">MGSDPSYIAERGGEMQPRLIVFTDLDGTLLDHDSYSWRAAKPAMARLGANGIPLIFNSSKTAAEISELQSMMGLRAPFIAENGAAVVIPSGCLGNAEEEVVHVGRSYEEVVRTLLVQRESGARFRSFDDLSAEQVAALTRLTVTEAARAKQRLATVPLVWDGTEEELAQFRAALELAGLKLVQGGRFWHAMGTFDKAEGARFLLKRYQEHYGEAPIVSIALGDSPNDQCMLEAADVPVVIRGVNSDQVQLPSSRHAMRSLKPGPEGWNECVLNLLFEYGYQ</sequence>
<reference evidence="4" key="1">
    <citation type="submission" date="2019-03" db="EMBL/GenBank/DDBJ databases">
        <title>Whole genome analysis of nitrate-reducing bacteria Marinobacter hydrocarbonoclasticus YB03.</title>
        <authorList>
            <person name="Azam A.H."/>
            <person name="Yuk S.R."/>
            <person name="Kamarisima K."/>
            <person name="Miyanaga K."/>
            <person name="Tanji Y."/>
        </authorList>
    </citation>
    <scope>NUCLEOTIDE SEQUENCE</scope>
    <source>
        <strain evidence="4">YB03</strain>
    </source>
</reference>
<dbReference type="GO" id="GO:0005829">
    <property type="term" value="C:cytosol"/>
    <property type="evidence" value="ECO:0007669"/>
    <property type="project" value="TreeGrafter"/>
</dbReference>
<dbReference type="GO" id="GO:0051479">
    <property type="term" value="P:mannosylglycerate biosynthetic process"/>
    <property type="evidence" value="ECO:0007669"/>
    <property type="project" value="InterPro"/>
</dbReference>
<dbReference type="SUPFAM" id="SSF56784">
    <property type="entry name" value="HAD-like"/>
    <property type="match status" value="1"/>
</dbReference>
<keyword evidence="1" id="KW-0479">Metal-binding</keyword>
<dbReference type="InterPro" id="IPR006379">
    <property type="entry name" value="HAD-SF_hydro_IIB"/>
</dbReference>
<accession>A0A455WEB5</accession>
<gene>
    <name evidence="4" type="ORF">YBY_24420</name>
</gene>
<dbReference type="PANTHER" id="PTHR10000">
    <property type="entry name" value="PHOSPHOSERINE PHOSPHATASE"/>
    <property type="match status" value="1"/>
</dbReference>
<dbReference type="NCBIfam" id="TIGR01486">
    <property type="entry name" value="HAD-SF-IIB-MPGP"/>
    <property type="match status" value="1"/>
</dbReference>
<dbReference type="SFLD" id="SFLDG01142">
    <property type="entry name" value="C2.B.2:_Mannosyl-3-phosphoglyc"/>
    <property type="match status" value="1"/>
</dbReference>
<proteinExistence type="predicted"/>
<dbReference type="SFLD" id="SFLDS00003">
    <property type="entry name" value="Haloacid_Dehalogenase"/>
    <property type="match status" value="1"/>
</dbReference>
<name>A0A455WEB5_MARNT</name>
<dbReference type="InterPro" id="IPR023214">
    <property type="entry name" value="HAD_sf"/>
</dbReference>
<dbReference type="Gene3D" id="3.40.50.1000">
    <property type="entry name" value="HAD superfamily/HAD-like"/>
    <property type="match status" value="1"/>
</dbReference>
<keyword evidence="2" id="KW-0378">Hydrolase</keyword>
<dbReference type="InterPro" id="IPR036412">
    <property type="entry name" value="HAD-like_sf"/>
</dbReference>
<dbReference type="InterPro" id="IPR006381">
    <property type="entry name" value="HAD-SF-IIB-MPGP"/>
</dbReference>
<organism evidence="4">
    <name type="scientific">Marinobacter nauticus</name>
    <name type="common">Marinobacter hydrocarbonoclasticus</name>
    <name type="synonym">Marinobacter aquaeolei</name>
    <dbReference type="NCBI Taxonomy" id="2743"/>
    <lineage>
        <taxon>Bacteria</taxon>
        <taxon>Pseudomonadati</taxon>
        <taxon>Pseudomonadota</taxon>
        <taxon>Gammaproteobacteria</taxon>
        <taxon>Pseudomonadales</taxon>
        <taxon>Marinobacteraceae</taxon>
        <taxon>Marinobacter</taxon>
    </lineage>
</organism>
<evidence type="ECO:0000256" key="1">
    <source>
        <dbReference type="ARBA" id="ARBA00022723"/>
    </source>
</evidence>
<dbReference type="NCBIfam" id="TIGR01484">
    <property type="entry name" value="HAD-SF-IIB"/>
    <property type="match status" value="1"/>
</dbReference>
<evidence type="ECO:0000256" key="2">
    <source>
        <dbReference type="ARBA" id="ARBA00022801"/>
    </source>
</evidence>